<keyword evidence="1" id="KW-0472">Membrane</keyword>
<feature type="transmembrane region" description="Helical" evidence="1">
    <location>
        <begin position="29"/>
        <end position="51"/>
    </location>
</feature>
<dbReference type="EMBL" id="JAJIRN010000009">
    <property type="protein sequence ID" value="MCV2370486.1"/>
    <property type="molecule type" value="Genomic_DNA"/>
</dbReference>
<comment type="caution">
    <text evidence="2">The sequence shown here is derived from an EMBL/GenBank/DDBJ whole genome shotgun (WGS) entry which is preliminary data.</text>
</comment>
<feature type="transmembrane region" description="Helical" evidence="1">
    <location>
        <begin position="57"/>
        <end position="76"/>
    </location>
</feature>
<reference evidence="2 3" key="1">
    <citation type="submission" date="2021-11" db="EMBL/GenBank/DDBJ databases">
        <authorList>
            <person name="Liang Q."/>
            <person name="Mou H."/>
            <person name="Liu Z."/>
        </authorList>
    </citation>
    <scope>NUCLEOTIDE SEQUENCE [LARGE SCALE GENOMIC DNA]</scope>
    <source>
        <strain evidence="2 3">CHU3</strain>
    </source>
</reference>
<evidence type="ECO:0000256" key="1">
    <source>
        <dbReference type="SAM" id="Phobius"/>
    </source>
</evidence>
<dbReference type="Proteomes" id="UP001209701">
    <property type="component" value="Unassembled WGS sequence"/>
</dbReference>
<keyword evidence="1" id="KW-0812">Transmembrane</keyword>
<evidence type="ECO:0000313" key="3">
    <source>
        <dbReference type="Proteomes" id="UP001209701"/>
    </source>
</evidence>
<dbReference type="RefSeq" id="WP_263573068.1">
    <property type="nucleotide sequence ID" value="NZ_JAJIRN010000009.1"/>
</dbReference>
<name>A0ABT2YKJ9_9BURK</name>
<keyword evidence="1" id="KW-1133">Transmembrane helix</keyword>
<evidence type="ECO:0008006" key="4">
    <source>
        <dbReference type="Google" id="ProtNLM"/>
    </source>
</evidence>
<proteinExistence type="predicted"/>
<accession>A0ABT2YKJ9</accession>
<keyword evidence="3" id="KW-1185">Reference proteome</keyword>
<organism evidence="2 3">
    <name type="scientific">Roseateles oligotrophus</name>
    <dbReference type="NCBI Taxonomy" id="1769250"/>
    <lineage>
        <taxon>Bacteria</taxon>
        <taxon>Pseudomonadati</taxon>
        <taxon>Pseudomonadota</taxon>
        <taxon>Betaproteobacteria</taxon>
        <taxon>Burkholderiales</taxon>
        <taxon>Sphaerotilaceae</taxon>
        <taxon>Roseateles</taxon>
    </lineage>
</organism>
<gene>
    <name evidence="2" type="ORF">LNV07_20585</name>
</gene>
<protein>
    <recommendedName>
        <fullName evidence="4">DUF5808 domain-containing protein</fullName>
    </recommendedName>
</protein>
<sequence length="92" mass="10654">MTTNTHQTSQTKGIWFPAKRYGWGWGLPIRWQGWVVLVVYVGLMSLMPYLLSPERQAIAFFSSVTLLTALLLLICWRKGERARWHWGASKSD</sequence>
<evidence type="ECO:0000313" key="2">
    <source>
        <dbReference type="EMBL" id="MCV2370486.1"/>
    </source>
</evidence>